<comment type="caution">
    <text evidence="1">The sequence shown here is derived from an EMBL/GenBank/DDBJ whole genome shotgun (WGS) entry which is preliminary data.</text>
</comment>
<evidence type="ECO:0000313" key="1">
    <source>
        <dbReference type="EMBL" id="MCY9532918.1"/>
    </source>
</evidence>
<protein>
    <submittedName>
        <fullName evidence="1">Uncharacterized protein</fullName>
    </submittedName>
</protein>
<evidence type="ECO:0000313" key="2">
    <source>
        <dbReference type="Proteomes" id="UP001527090"/>
    </source>
</evidence>
<dbReference type="RefSeq" id="WP_268632994.1">
    <property type="nucleotide sequence ID" value="NZ_JAMDLY010000024.1"/>
</dbReference>
<dbReference type="Proteomes" id="UP001527090">
    <property type="component" value="Unassembled WGS sequence"/>
</dbReference>
<proteinExistence type="predicted"/>
<dbReference type="EMBL" id="JAMDLY010000024">
    <property type="protein sequence ID" value="MCY9532918.1"/>
    <property type="molecule type" value="Genomic_DNA"/>
</dbReference>
<name>A0ABT4EGP5_PAEAL</name>
<keyword evidence="2" id="KW-1185">Reference proteome</keyword>
<sequence length="63" mass="7422">MSVTINKLTGEISMTADEIRRMNLWLFDNPRYQSLAWRESAEKFMTEVLNDGSKETTNHRRTT</sequence>
<gene>
    <name evidence="1" type="ORF">M5X04_26780</name>
</gene>
<reference evidence="1 2" key="1">
    <citation type="submission" date="2022-05" db="EMBL/GenBank/DDBJ databases">
        <title>Genome Sequencing of Bee-Associated Microbes.</title>
        <authorList>
            <person name="Dunlap C."/>
        </authorList>
    </citation>
    <scope>NUCLEOTIDE SEQUENCE [LARGE SCALE GENOMIC DNA]</scope>
    <source>
        <strain evidence="1 2">NRRL NRS-750</strain>
    </source>
</reference>
<accession>A0ABT4EGP5</accession>
<organism evidence="1 2">
    <name type="scientific">Paenibacillus alvei</name>
    <name type="common">Bacillus alvei</name>
    <dbReference type="NCBI Taxonomy" id="44250"/>
    <lineage>
        <taxon>Bacteria</taxon>
        <taxon>Bacillati</taxon>
        <taxon>Bacillota</taxon>
        <taxon>Bacilli</taxon>
        <taxon>Bacillales</taxon>
        <taxon>Paenibacillaceae</taxon>
        <taxon>Paenibacillus</taxon>
    </lineage>
</organism>